<comment type="caution">
    <text evidence="3">The sequence shown here is derived from an EMBL/GenBank/DDBJ whole genome shotgun (WGS) entry which is preliminary data.</text>
</comment>
<keyword evidence="1" id="KW-0812">Transmembrane</keyword>
<evidence type="ECO:0000259" key="2">
    <source>
        <dbReference type="Pfam" id="PF24867"/>
    </source>
</evidence>
<keyword evidence="1" id="KW-1133">Transmembrane helix</keyword>
<sequence length="311" mass="35313">MPTILVHQIFILKTNLTIENYNSRHPIIFLSSKKAFNVFNFSSASKSFNHILFVSYTEFVEMSGGVGPTGYDISLPKEQEVEHKEQQDQSLKNLNKPNTTSTPKKATFLSFRQLNCLAVVIVLSASGMVSLEDFASVVLSFIYMFFMSKVAFPALHPSREPPIFNPKNKVLGLYVFIGAIIGLFAPIAYILEGILEGDKEGIKAAAPHVFLLASQVFMEGVAFSDRFSTPIRAFVPIFYNSIRIYTLMEWLKNEIYKVNEEHNGSDRRIYVGRVLAVANMAFWSFNLFGFLLPIYLPKVFKQYYSAYKEKN</sequence>
<evidence type="ECO:0000313" key="3">
    <source>
        <dbReference type="EMBL" id="KAE9589069.1"/>
    </source>
</evidence>
<keyword evidence="4" id="KW-1185">Reference proteome</keyword>
<keyword evidence="1" id="KW-0472">Membrane</keyword>
<organism evidence="3 4">
    <name type="scientific">Lupinus albus</name>
    <name type="common">White lupine</name>
    <name type="synonym">Lupinus termis</name>
    <dbReference type="NCBI Taxonomy" id="3870"/>
    <lineage>
        <taxon>Eukaryota</taxon>
        <taxon>Viridiplantae</taxon>
        <taxon>Streptophyta</taxon>
        <taxon>Embryophyta</taxon>
        <taxon>Tracheophyta</taxon>
        <taxon>Spermatophyta</taxon>
        <taxon>Magnoliopsida</taxon>
        <taxon>eudicotyledons</taxon>
        <taxon>Gunneridae</taxon>
        <taxon>Pentapetalae</taxon>
        <taxon>rosids</taxon>
        <taxon>fabids</taxon>
        <taxon>Fabales</taxon>
        <taxon>Fabaceae</taxon>
        <taxon>Papilionoideae</taxon>
        <taxon>50 kb inversion clade</taxon>
        <taxon>genistoids sensu lato</taxon>
        <taxon>core genistoids</taxon>
        <taxon>Genisteae</taxon>
        <taxon>Lupinus</taxon>
    </lineage>
</organism>
<feature type="transmembrane region" description="Helical" evidence="1">
    <location>
        <begin position="137"/>
        <end position="158"/>
    </location>
</feature>
<feature type="domain" description="DUF7733" evidence="2">
    <location>
        <begin position="109"/>
        <end position="304"/>
    </location>
</feature>
<protein>
    <recommendedName>
        <fullName evidence="2">DUF7733 domain-containing protein</fullName>
    </recommendedName>
</protein>
<dbReference type="Proteomes" id="UP000447434">
    <property type="component" value="Chromosome 21"/>
</dbReference>
<dbReference type="OrthoDB" id="1906194at2759"/>
<evidence type="ECO:0000256" key="1">
    <source>
        <dbReference type="SAM" id="Phobius"/>
    </source>
</evidence>
<dbReference type="EMBL" id="WOCE01000021">
    <property type="protein sequence ID" value="KAE9589069.1"/>
    <property type="molecule type" value="Genomic_DNA"/>
</dbReference>
<dbReference type="AlphaFoldDB" id="A0A6A4NNV0"/>
<dbReference type="InterPro" id="IPR056635">
    <property type="entry name" value="DUF7733"/>
</dbReference>
<dbReference type="PANTHER" id="PTHR33829:SF1">
    <property type="entry name" value="TRANSMEMBRANE PROTEIN"/>
    <property type="match status" value="1"/>
</dbReference>
<name>A0A6A4NNV0_LUPAL</name>
<feature type="transmembrane region" description="Helical" evidence="1">
    <location>
        <begin position="274"/>
        <end position="296"/>
    </location>
</feature>
<feature type="transmembrane region" description="Helical" evidence="1">
    <location>
        <begin position="170"/>
        <end position="191"/>
    </location>
</feature>
<proteinExistence type="predicted"/>
<reference evidence="4" key="1">
    <citation type="journal article" date="2020" name="Nat. Commun.">
        <title>Genome sequence of the cluster root forming white lupin.</title>
        <authorList>
            <person name="Hufnagel B."/>
            <person name="Marques A."/>
            <person name="Soriano A."/>
            <person name="Marques L."/>
            <person name="Divol F."/>
            <person name="Doumas P."/>
            <person name="Sallet E."/>
            <person name="Mancinotti D."/>
            <person name="Carrere S."/>
            <person name="Marande W."/>
            <person name="Arribat S."/>
            <person name="Keller J."/>
            <person name="Huneau C."/>
            <person name="Blein T."/>
            <person name="Aime D."/>
            <person name="Laguerre M."/>
            <person name="Taylor J."/>
            <person name="Schubert V."/>
            <person name="Nelson M."/>
            <person name="Geu-Flores F."/>
            <person name="Crespi M."/>
            <person name="Gallardo-Guerrero K."/>
            <person name="Delaux P.-M."/>
            <person name="Salse J."/>
            <person name="Berges H."/>
            <person name="Guyot R."/>
            <person name="Gouzy J."/>
            <person name="Peret B."/>
        </authorList>
    </citation>
    <scope>NUCLEOTIDE SEQUENCE [LARGE SCALE GENOMIC DNA]</scope>
    <source>
        <strain evidence="4">cv. Amiga</strain>
    </source>
</reference>
<evidence type="ECO:0000313" key="4">
    <source>
        <dbReference type="Proteomes" id="UP000447434"/>
    </source>
</evidence>
<gene>
    <name evidence="3" type="ORF">Lalb_Chr21g0305141</name>
</gene>
<dbReference type="Pfam" id="PF24867">
    <property type="entry name" value="DUF7733"/>
    <property type="match status" value="1"/>
</dbReference>
<dbReference type="PANTHER" id="PTHR33829">
    <property type="entry name" value="OSJNBA0044M19.10 PROTEIN"/>
    <property type="match status" value="1"/>
</dbReference>
<accession>A0A6A4NNV0</accession>